<reference evidence="14" key="1">
    <citation type="journal article" date="2020" name="bioRxiv">
        <title>Comparative genomics of Chlamydomonas.</title>
        <authorList>
            <person name="Craig R.J."/>
            <person name="Hasan A.R."/>
            <person name="Ness R.W."/>
            <person name="Keightley P.D."/>
        </authorList>
    </citation>
    <scope>NUCLEOTIDE SEQUENCE</scope>
    <source>
        <strain evidence="14">CCAP 11/70</strain>
    </source>
</reference>
<evidence type="ECO:0000256" key="5">
    <source>
        <dbReference type="ARBA" id="ARBA00022692"/>
    </source>
</evidence>
<evidence type="ECO:0000256" key="8">
    <source>
        <dbReference type="ARBA" id="ARBA00022833"/>
    </source>
</evidence>
<feature type="domain" description="Peptidase M50" evidence="13">
    <location>
        <begin position="59"/>
        <end position="198"/>
    </location>
</feature>
<keyword evidence="5 12" id="KW-0812">Transmembrane</keyword>
<keyword evidence="6" id="KW-0479">Metal-binding</keyword>
<dbReference type="PANTHER" id="PTHR39188:SF3">
    <property type="entry name" value="STAGE IV SPORULATION PROTEIN FB"/>
    <property type="match status" value="1"/>
</dbReference>
<evidence type="ECO:0000259" key="13">
    <source>
        <dbReference type="Pfam" id="PF02163"/>
    </source>
</evidence>
<feature type="transmembrane region" description="Helical" evidence="12">
    <location>
        <begin position="50"/>
        <end position="70"/>
    </location>
</feature>
<keyword evidence="10" id="KW-0482">Metalloprotease</keyword>
<evidence type="ECO:0000256" key="3">
    <source>
        <dbReference type="ARBA" id="ARBA00007931"/>
    </source>
</evidence>
<evidence type="ECO:0000256" key="10">
    <source>
        <dbReference type="ARBA" id="ARBA00023049"/>
    </source>
</evidence>
<dbReference type="EMBL" id="JAEHOE010000070">
    <property type="protein sequence ID" value="KAG2489733.1"/>
    <property type="molecule type" value="Genomic_DNA"/>
</dbReference>
<keyword evidence="15" id="KW-1185">Reference proteome</keyword>
<dbReference type="Pfam" id="PF02163">
    <property type="entry name" value="Peptidase_M50"/>
    <property type="match status" value="1"/>
</dbReference>
<comment type="cofactor">
    <cofactor evidence="1">
        <name>Zn(2+)</name>
        <dbReference type="ChEBI" id="CHEBI:29105"/>
    </cofactor>
</comment>
<evidence type="ECO:0000256" key="11">
    <source>
        <dbReference type="ARBA" id="ARBA00023136"/>
    </source>
</evidence>
<evidence type="ECO:0000256" key="7">
    <source>
        <dbReference type="ARBA" id="ARBA00022801"/>
    </source>
</evidence>
<feature type="transmembrane region" description="Helical" evidence="12">
    <location>
        <begin position="82"/>
        <end position="100"/>
    </location>
</feature>
<evidence type="ECO:0000256" key="1">
    <source>
        <dbReference type="ARBA" id="ARBA00001947"/>
    </source>
</evidence>
<sequence length="276" mass="29852">MGLLERIPHIPMSAPMGSVFGIPIRLHMMFLMVLGMQLMGAMYYGGQYVFLWFILLGPVLLLTVLVHELGHCLAARSVGGEVSGILLWPLGGMAFVGHTAGPKADMWVAVAGPLTHVPMLGVWLLLLLPAFHATAGSWAINLAMPYPSWGWAMWRAICVGAIWMNITLFAFNLLVPAYPLDGGRLLVDGLLAMGVEPRRTAIITVCVALPLAGGILAWGIIVFQMVTIMVAVFILWSVFQLIQAIRNDTLAQHPLFATSSGPEDTGPYFKFNSGGV</sequence>
<feature type="transmembrane region" description="Helical" evidence="12">
    <location>
        <begin position="215"/>
        <end position="239"/>
    </location>
</feature>
<comment type="subcellular location">
    <subcellularLocation>
        <location evidence="2">Membrane</location>
        <topology evidence="2">Multi-pass membrane protein</topology>
    </subcellularLocation>
</comment>
<comment type="similarity">
    <text evidence="3">Belongs to the peptidase M50B family.</text>
</comment>
<dbReference type="GO" id="GO:0006508">
    <property type="term" value="P:proteolysis"/>
    <property type="evidence" value="ECO:0007669"/>
    <property type="project" value="UniProtKB-KW"/>
</dbReference>
<comment type="caution">
    <text evidence="14">The sequence shown here is derived from an EMBL/GenBank/DDBJ whole genome shotgun (WGS) entry which is preliminary data.</text>
</comment>
<dbReference type="AlphaFoldDB" id="A0A836BW40"/>
<dbReference type="PANTHER" id="PTHR39188">
    <property type="entry name" value="MEMBRANE-ASSOCIATED ZINC METALLOPROTEASE M50B"/>
    <property type="match status" value="1"/>
</dbReference>
<evidence type="ECO:0000256" key="6">
    <source>
        <dbReference type="ARBA" id="ARBA00022723"/>
    </source>
</evidence>
<dbReference type="GO" id="GO:0046872">
    <property type="term" value="F:metal ion binding"/>
    <property type="evidence" value="ECO:0007669"/>
    <property type="project" value="UniProtKB-KW"/>
</dbReference>
<gene>
    <name evidence="14" type="ORF">HYH03_011840</name>
</gene>
<dbReference type="GO" id="GO:0016020">
    <property type="term" value="C:membrane"/>
    <property type="evidence" value="ECO:0007669"/>
    <property type="project" value="UniProtKB-SubCell"/>
</dbReference>
<feature type="transmembrane region" description="Helical" evidence="12">
    <location>
        <begin position="120"/>
        <end position="140"/>
    </location>
</feature>
<evidence type="ECO:0000313" key="15">
    <source>
        <dbReference type="Proteomes" id="UP000612055"/>
    </source>
</evidence>
<keyword evidence="11 12" id="KW-0472">Membrane</keyword>
<name>A0A836BW40_9CHLO</name>
<feature type="transmembrane region" description="Helical" evidence="12">
    <location>
        <begin position="152"/>
        <end position="175"/>
    </location>
</feature>
<evidence type="ECO:0000256" key="2">
    <source>
        <dbReference type="ARBA" id="ARBA00004141"/>
    </source>
</evidence>
<dbReference type="Proteomes" id="UP000612055">
    <property type="component" value="Unassembled WGS sequence"/>
</dbReference>
<keyword evidence="8" id="KW-0862">Zinc</keyword>
<accession>A0A836BW40</accession>
<dbReference type="OrthoDB" id="497749at2759"/>
<organism evidence="14 15">
    <name type="scientific">Edaphochlamys debaryana</name>
    <dbReference type="NCBI Taxonomy" id="47281"/>
    <lineage>
        <taxon>Eukaryota</taxon>
        <taxon>Viridiplantae</taxon>
        <taxon>Chlorophyta</taxon>
        <taxon>core chlorophytes</taxon>
        <taxon>Chlorophyceae</taxon>
        <taxon>CS clade</taxon>
        <taxon>Chlamydomonadales</taxon>
        <taxon>Chlamydomonadales incertae sedis</taxon>
        <taxon>Edaphochlamys</taxon>
    </lineage>
</organism>
<evidence type="ECO:0000256" key="4">
    <source>
        <dbReference type="ARBA" id="ARBA00022670"/>
    </source>
</evidence>
<keyword evidence="7" id="KW-0378">Hydrolase</keyword>
<protein>
    <recommendedName>
        <fullName evidence="13">Peptidase M50 domain-containing protein</fullName>
    </recommendedName>
</protein>
<evidence type="ECO:0000256" key="12">
    <source>
        <dbReference type="SAM" id="Phobius"/>
    </source>
</evidence>
<dbReference type="GO" id="GO:0008237">
    <property type="term" value="F:metallopeptidase activity"/>
    <property type="evidence" value="ECO:0007669"/>
    <property type="project" value="UniProtKB-KW"/>
</dbReference>
<keyword evidence="4" id="KW-0645">Protease</keyword>
<dbReference type="InterPro" id="IPR008915">
    <property type="entry name" value="Peptidase_M50"/>
</dbReference>
<proteinExistence type="inferred from homology"/>
<evidence type="ECO:0000313" key="14">
    <source>
        <dbReference type="EMBL" id="KAG2489733.1"/>
    </source>
</evidence>
<keyword evidence="9 12" id="KW-1133">Transmembrane helix</keyword>
<evidence type="ECO:0000256" key="9">
    <source>
        <dbReference type="ARBA" id="ARBA00022989"/>
    </source>
</evidence>